<dbReference type="PANTHER" id="PTHR33321">
    <property type="match status" value="1"/>
</dbReference>
<proteinExistence type="predicted"/>
<dbReference type="PANTHER" id="PTHR33321:SF12">
    <property type="entry name" value="PLANT BASIC SECRETORY PROTEIN (BSP) FAMILY PROTEIN"/>
    <property type="match status" value="1"/>
</dbReference>
<comment type="caution">
    <text evidence="2">The sequence shown here is derived from an EMBL/GenBank/DDBJ whole genome shotgun (WGS) entry which is preliminary data.</text>
</comment>
<dbReference type="RefSeq" id="WP_189626245.1">
    <property type="nucleotide sequence ID" value="NZ_BNAF01000006.1"/>
</dbReference>
<protein>
    <recommendedName>
        <fullName evidence="4">Secretory protein</fullName>
    </recommendedName>
</protein>
<organism evidence="2 3">
    <name type="scientific">Sphingobacterium griseoflavum</name>
    <dbReference type="NCBI Taxonomy" id="1474952"/>
    <lineage>
        <taxon>Bacteria</taxon>
        <taxon>Pseudomonadati</taxon>
        <taxon>Bacteroidota</taxon>
        <taxon>Sphingobacteriia</taxon>
        <taxon>Sphingobacteriales</taxon>
        <taxon>Sphingobacteriaceae</taxon>
        <taxon>Sphingobacterium</taxon>
    </lineage>
</organism>
<evidence type="ECO:0000313" key="2">
    <source>
        <dbReference type="EMBL" id="GHE34557.1"/>
    </source>
</evidence>
<dbReference type="Pfam" id="PF04450">
    <property type="entry name" value="BSP"/>
    <property type="match status" value="1"/>
</dbReference>
<accession>A0ABQ3HX07</accession>
<evidence type="ECO:0000313" key="3">
    <source>
        <dbReference type="Proteomes" id="UP000620550"/>
    </source>
</evidence>
<keyword evidence="3" id="KW-1185">Reference proteome</keyword>
<dbReference type="Proteomes" id="UP000620550">
    <property type="component" value="Unassembled WGS sequence"/>
</dbReference>
<feature type="signal peptide" evidence="1">
    <location>
        <begin position="1"/>
        <end position="19"/>
    </location>
</feature>
<keyword evidence="1" id="KW-0732">Signal</keyword>
<dbReference type="InterPro" id="IPR007541">
    <property type="entry name" value="Uncharacterised_BSP"/>
</dbReference>
<evidence type="ECO:0000256" key="1">
    <source>
        <dbReference type="SAM" id="SignalP"/>
    </source>
</evidence>
<sequence length="235" mass="26630">MKKMLFFALLAGTISVAKAQDGWSRLDKDVKVAVAVDTVKKGKYSLVYIDKAKGFDPVVKERLIKTFFTTYPKLAKKYNKEAIAKVVFVMDPDYTGIAAAGGGVIRFNPEWFKKNPGDIDIVTHEGMHLVQAYPGNSGPGWITEGIADYVRFVDGVDNAGANWKLPDLKPEHHYENAYRITARFFYWLETKVKKGTMVKLDKAMRERQYKDSFWEEQTGKSLDALWQSYVANPAI</sequence>
<dbReference type="EMBL" id="BNAF01000006">
    <property type="protein sequence ID" value="GHE34557.1"/>
    <property type="molecule type" value="Genomic_DNA"/>
</dbReference>
<feature type="chain" id="PRO_5045236866" description="Secretory protein" evidence="1">
    <location>
        <begin position="20"/>
        <end position="235"/>
    </location>
</feature>
<name>A0ABQ3HX07_9SPHI</name>
<reference evidence="3" key="1">
    <citation type="journal article" date="2019" name="Int. J. Syst. Evol. Microbiol.">
        <title>The Global Catalogue of Microorganisms (GCM) 10K type strain sequencing project: providing services to taxonomists for standard genome sequencing and annotation.</title>
        <authorList>
            <consortium name="The Broad Institute Genomics Platform"/>
            <consortium name="The Broad Institute Genome Sequencing Center for Infectious Disease"/>
            <person name="Wu L."/>
            <person name="Ma J."/>
        </authorList>
    </citation>
    <scope>NUCLEOTIDE SEQUENCE [LARGE SCALE GENOMIC DNA]</scope>
    <source>
        <strain evidence="3">CGMCC 1.12966</strain>
    </source>
</reference>
<gene>
    <name evidence="2" type="ORF">GCM10017764_17100</name>
</gene>
<evidence type="ECO:0008006" key="4">
    <source>
        <dbReference type="Google" id="ProtNLM"/>
    </source>
</evidence>